<keyword evidence="2" id="KW-1185">Reference proteome</keyword>
<evidence type="ECO:0000313" key="1">
    <source>
        <dbReference type="EMBL" id="AKS41965.1"/>
    </source>
</evidence>
<reference evidence="1 2" key="1">
    <citation type="submission" date="2015-07" db="EMBL/GenBank/DDBJ databases">
        <authorList>
            <person name="Noorani M."/>
        </authorList>
    </citation>
    <scope>NUCLEOTIDE SEQUENCE [LARGE SCALE GENOMIC DNA]</scope>
    <source>
        <strain evidence="1 2">KCTC 42284</strain>
    </source>
</reference>
<dbReference type="KEGG" id="wma:WM2015_1595"/>
<dbReference type="Pfam" id="PF08850">
    <property type="entry name" value="DUF1820"/>
    <property type="match status" value="1"/>
</dbReference>
<protein>
    <recommendedName>
        <fullName evidence="3">DUF1820 domain-containing protein</fullName>
    </recommendedName>
</protein>
<dbReference type="AlphaFoldDB" id="A0A0K0XWB5"/>
<dbReference type="InterPro" id="IPR014949">
    <property type="entry name" value="DUF1820"/>
</dbReference>
<proteinExistence type="predicted"/>
<evidence type="ECO:0000313" key="2">
    <source>
        <dbReference type="Proteomes" id="UP000066624"/>
    </source>
</evidence>
<name>A0A0K0XWB5_9GAMM</name>
<dbReference type="Proteomes" id="UP000066624">
    <property type="component" value="Chromosome"/>
</dbReference>
<gene>
    <name evidence="1" type="ORF">WM2015_1595</name>
</gene>
<dbReference type="STRING" id="1579979.WM2015_1595"/>
<dbReference type="EMBL" id="CP012154">
    <property type="protein sequence ID" value="AKS41965.1"/>
    <property type="molecule type" value="Genomic_DNA"/>
</dbReference>
<organism evidence="1 2">
    <name type="scientific">Wenzhouxiangella marina</name>
    <dbReference type="NCBI Taxonomy" id="1579979"/>
    <lineage>
        <taxon>Bacteria</taxon>
        <taxon>Pseudomonadati</taxon>
        <taxon>Pseudomonadota</taxon>
        <taxon>Gammaproteobacteria</taxon>
        <taxon>Chromatiales</taxon>
        <taxon>Wenzhouxiangellaceae</taxon>
        <taxon>Wenzhouxiangella</taxon>
    </lineage>
</organism>
<accession>A0A0K0XWB5</accession>
<sequence>MYKITFFNQGQVYELFCGKVHGSELAYGFIEISELIFDDGDSVVIDPTEERMREEFADVEVMHLPAHAVVRIEKVRKRGNCVIRDSKSGEKVTPLPVGAPRKRS</sequence>
<evidence type="ECO:0008006" key="3">
    <source>
        <dbReference type="Google" id="ProtNLM"/>
    </source>
</evidence>